<reference evidence="1" key="1">
    <citation type="submission" date="2022-09" db="EMBL/GenBank/DDBJ databases">
        <title>Intensive care unit water sources are persistently colonized with multi-drug resistant bacteria and are the site of extensive horizontal gene transfer of antibiotic resistance genes.</title>
        <authorList>
            <person name="Diorio-Toth L."/>
        </authorList>
    </citation>
    <scope>NUCLEOTIDE SEQUENCE</scope>
    <source>
        <strain evidence="1">GD03832</strain>
    </source>
</reference>
<protein>
    <submittedName>
        <fullName evidence="1">Uncharacterized protein</fullName>
    </submittedName>
</protein>
<sequence length="81" mass="8983">MKTQAACKQGKALHLLHPEKYLQNSLKFLWDGSDNSFNRETKPCHQRATAAKHKELQAGVLDWAAAAAHPEKVQVTVAATF</sequence>
<dbReference type="Proteomes" id="UP001161065">
    <property type="component" value="Unassembled WGS sequence"/>
</dbReference>
<proteinExistence type="predicted"/>
<accession>A0AA42Q1S2</accession>
<organism evidence="1 2">
    <name type="scientific">Comamonas thiooxydans</name>
    <dbReference type="NCBI Taxonomy" id="363952"/>
    <lineage>
        <taxon>Bacteria</taxon>
        <taxon>Pseudomonadati</taxon>
        <taxon>Pseudomonadota</taxon>
        <taxon>Betaproteobacteria</taxon>
        <taxon>Burkholderiales</taxon>
        <taxon>Comamonadaceae</taxon>
        <taxon>Comamonas</taxon>
    </lineage>
</organism>
<name>A0AA42Q1S2_9BURK</name>
<dbReference type="RefSeq" id="WP_280007943.1">
    <property type="nucleotide sequence ID" value="NZ_JAOCEK010000005.1"/>
</dbReference>
<comment type="caution">
    <text evidence="1">The sequence shown here is derived from an EMBL/GenBank/DDBJ whole genome shotgun (WGS) entry which is preliminary data.</text>
</comment>
<dbReference type="AlphaFoldDB" id="A0AA42Q1S2"/>
<dbReference type="EMBL" id="JAOCEK010000005">
    <property type="protein sequence ID" value="MDH1334221.1"/>
    <property type="molecule type" value="Genomic_DNA"/>
</dbReference>
<evidence type="ECO:0000313" key="2">
    <source>
        <dbReference type="Proteomes" id="UP001161065"/>
    </source>
</evidence>
<gene>
    <name evidence="1" type="ORF">N5D63_08700</name>
</gene>
<evidence type="ECO:0000313" key="1">
    <source>
        <dbReference type="EMBL" id="MDH1334221.1"/>
    </source>
</evidence>